<evidence type="ECO:0000313" key="2">
    <source>
        <dbReference type="Proteomes" id="UP001141259"/>
    </source>
</evidence>
<sequence length="55" mass="6119">MSTVLDTGVADLTELPLAELRSTSESRVLDSVERLVIRIEHTHQVVMENSQKKVG</sequence>
<protein>
    <submittedName>
        <fullName evidence="1">Uncharacterized protein</fullName>
    </submittedName>
</protein>
<dbReference type="EMBL" id="JANYMP010000031">
    <property type="protein sequence ID" value="MCS7483289.1"/>
    <property type="molecule type" value="Genomic_DNA"/>
</dbReference>
<dbReference type="AlphaFoldDB" id="A0A9X2VV77"/>
<comment type="caution">
    <text evidence="1">The sequence shown here is derived from an EMBL/GenBank/DDBJ whole genome shotgun (WGS) entry which is preliminary data.</text>
</comment>
<keyword evidence="2" id="KW-1185">Reference proteome</keyword>
<dbReference type="Proteomes" id="UP001141259">
    <property type="component" value="Unassembled WGS sequence"/>
</dbReference>
<proteinExistence type="predicted"/>
<name>A0A9X2VV77_9PSEU</name>
<reference evidence="1" key="1">
    <citation type="submission" date="2022-08" db="EMBL/GenBank/DDBJ databases">
        <authorList>
            <person name="Tistechok S."/>
            <person name="Samborskyy M."/>
            <person name="Roman I."/>
        </authorList>
    </citation>
    <scope>NUCLEOTIDE SEQUENCE</scope>
    <source>
        <strain evidence="1">DSM 103496</strain>
    </source>
</reference>
<dbReference type="RefSeq" id="WP_259628750.1">
    <property type="nucleotide sequence ID" value="NZ_JANYMP010000031.1"/>
</dbReference>
<organism evidence="1 2">
    <name type="scientific">Umezawaea endophytica</name>
    <dbReference type="NCBI Taxonomy" id="1654476"/>
    <lineage>
        <taxon>Bacteria</taxon>
        <taxon>Bacillati</taxon>
        <taxon>Actinomycetota</taxon>
        <taxon>Actinomycetes</taxon>
        <taxon>Pseudonocardiales</taxon>
        <taxon>Pseudonocardiaceae</taxon>
        <taxon>Umezawaea</taxon>
    </lineage>
</organism>
<gene>
    <name evidence="1" type="ORF">NZH93_41135</name>
</gene>
<accession>A0A9X2VV77</accession>
<evidence type="ECO:0000313" key="1">
    <source>
        <dbReference type="EMBL" id="MCS7483289.1"/>
    </source>
</evidence>